<evidence type="ECO:0000313" key="2">
    <source>
        <dbReference type="EMBL" id="CAE0595658.1"/>
    </source>
</evidence>
<dbReference type="AlphaFoldDB" id="A0A6U8R6R9"/>
<accession>A0A6U8R6R9</accession>
<dbReference type="EMBL" id="HBIR01058031">
    <property type="protein sequence ID" value="CAE0595658.1"/>
    <property type="molecule type" value="Transcribed_RNA"/>
</dbReference>
<name>A0A6U8R6R9_EMIHU</name>
<proteinExistence type="predicted"/>
<feature type="region of interest" description="Disordered" evidence="1">
    <location>
        <begin position="1"/>
        <end position="37"/>
    </location>
</feature>
<gene>
    <name evidence="2" type="ORF">EHUX00137_LOCUS45116</name>
</gene>
<feature type="compositionally biased region" description="Basic residues" evidence="1">
    <location>
        <begin position="22"/>
        <end position="35"/>
    </location>
</feature>
<sequence>MASTRTKRNRRDEGGSTPKEGHSKKKGAEKKHFRVPKAGLEALGGEWASLDPFEGNENELYEWISDPALWARVVLGDIDRPSSRPPSRASMGGNGDGGNGIGDDTSAAHGRSNGHGDRRSSSSRSQQRLGQLHAGFREALDADGFVLWRSFPPLGPSHLTLRQAGLPLSRLELCRFSIAAQKLTPSSRFGSGWEVRSFPAAAVDSPPWADAARQVIARATFPFMGSTLQLVDQDWMTSRFQREDALLHALCEGDGPSSRVVAAALSTPFPAERLLRSMLLSEHSDEVLYIDAIVATQRGAAYRLLHDLIVERRSAHPDRRLVVVLMAVCSSEVLACYARWRFCYGGILAGGPDDSRRVANRLHRLQIELARFEAAVQDGWSSVPRMLTPAAPRRAESSSVPSSTRR</sequence>
<organism evidence="2">
    <name type="scientific">Emiliania huxleyi</name>
    <name type="common">Coccolithophore</name>
    <name type="synonym">Pontosphaera huxleyi</name>
    <dbReference type="NCBI Taxonomy" id="2903"/>
    <lineage>
        <taxon>Eukaryota</taxon>
        <taxon>Haptista</taxon>
        <taxon>Haptophyta</taxon>
        <taxon>Prymnesiophyceae</taxon>
        <taxon>Isochrysidales</taxon>
        <taxon>Noelaerhabdaceae</taxon>
        <taxon>Emiliania</taxon>
    </lineage>
</organism>
<evidence type="ECO:0000256" key="1">
    <source>
        <dbReference type="SAM" id="MobiDB-lite"/>
    </source>
</evidence>
<reference evidence="2" key="1">
    <citation type="submission" date="2021-01" db="EMBL/GenBank/DDBJ databases">
        <authorList>
            <person name="Corre E."/>
            <person name="Pelletier E."/>
            <person name="Niang G."/>
            <person name="Scheremetjew M."/>
            <person name="Finn R."/>
            <person name="Kale V."/>
            <person name="Holt S."/>
            <person name="Cochrane G."/>
            <person name="Meng A."/>
            <person name="Brown T."/>
            <person name="Cohen L."/>
        </authorList>
    </citation>
    <scope>NUCLEOTIDE SEQUENCE</scope>
    <source>
        <strain evidence="2">379</strain>
    </source>
</reference>
<protein>
    <submittedName>
        <fullName evidence="2">Uncharacterized protein</fullName>
    </submittedName>
</protein>
<feature type="region of interest" description="Disordered" evidence="1">
    <location>
        <begin position="79"/>
        <end position="130"/>
    </location>
</feature>
<feature type="compositionally biased region" description="Gly residues" evidence="1">
    <location>
        <begin position="92"/>
        <end position="101"/>
    </location>
</feature>